<dbReference type="EMBL" id="KZ305023">
    <property type="protein sequence ID" value="PIA57099.1"/>
    <property type="molecule type" value="Genomic_DNA"/>
</dbReference>
<dbReference type="PANTHER" id="PTHR13233:SF0">
    <property type="entry name" value="MICROSPHERULE PROTEIN 1"/>
    <property type="match status" value="1"/>
</dbReference>
<dbReference type="Gene3D" id="2.60.200.20">
    <property type="match status" value="1"/>
</dbReference>
<dbReference type="Proteomes" id="UP000230069">
    <property type="component" value="Unassembled WGS sequence"/>
</dbReference>
<dbReference type="GO" id="GO:0071339">
    <property type="term" value="C:MLL1 complex"/>
    <property type="evidence" value="ECO:0007669"/>
    <property type="project" value="InterPro"/>
</dbReference>
<dbReference type="PANTHER" id="PTHR13233">
    <property type="entry name" value="MICROSPHERULE PROTEIN 1"/>
    <property type="match status" value="1"/>
</dbReference>
<dbReference type="FunCoup" id="A0A2G5EMZ1">
    <property type="interactions" value="3004"/>
</dbReference>
<dbReference type="GO" id="GO:0045944">
    <property type="term" value="P:positive regulation of transcription by RNA polymerase II"/>
    <property type="evidence" value="ECO:0007669"/>
    <property type="project" value="TreeGrafter"/>
</dbReference>
<evidence type="ECO:0000259" key="2">
    <source>
        <dbReference type="PROSITE" id="PS50006"/>
    </source>
</evidence>
<protein>
    <recommendedName>
        <fullName evidence="2">FHA domain-containing protein</fullName>
    </recommendedName>
</protein>
<dbReference type="SUPFAM" id="SSF49879">
    <property type="entry name" value="SMAD/FHA domain"/>
    <property type="match status" value="1"/>
</dbReference>
<gene>
    <name evidence="3" type="ORF">AQUCO_00600077v1</name>
</gene>
<feature type="region of interest" description="Disordered" evidence="1">
    <location>
        <begin position="75"/>
        <end position="95"/>
    </location>
</feature>
<dbReference type="InterPro" id="IPR000253">
    <property type="entry name" value="FHA_dom"/>
</dbReference>
<dbReference type="OrthoDB" id="10262769at2759"/>
<evidence type="ECO:0000256" key="1">
    <source>
        <dbReference type="SAM" id="MobiDB-lite"/>
    </source>
</evidence>
<sequence length="927" mass="101587">MGALAPISTWTPKDDLSLKNAVEAGASLEALAKGAVPFSRRYTIQEVQNRWHALLYDLDTSESASAHMVELELSASKASDSKGKGSPRKRKDDSVRSHYYAMRKRIRGEPFLPNVDISFLVEPPLHNCTGIEGGCKEQVTINNEHILGTSMIGDDVVDHFNFHDTDYGMVGHGFPQVSGSDIPAGTDEASAHMYLSKDQDSLGAGGEIPGGNGLYEFTGNVTHISVNEATRSNRPHSYEQDGMHKNSNAFQEKLADFETNLSVQGTGPSEVLPCDNLFETANLTDKSFCEFDPVNNNPVRTHSGFGQSQGFISPVSDCSATFHQLEYSSPVPTIPIWRTMEDISTPSILNNENLDDKDKGAGELECPGDDAKQVNSSRYDVVHSECQLDEMMSDDGLTNSRAISEGDFLELSNSLLNFTNEEVLLLMDVEGKEMIDRGLDGLSSILLNSPNDGHQDDLSIFTEPKASVAMDACSMTHDVACSGVLSVIGGKLRSDNMTCDSETSVRSSTLALDPHPEYRNGVICCTLNTEDPDIPCNDDTYYPAQFPRPFVSSGLQHNNEEDGSSFPLSTIDFSIGPITNEHGLKPAGEEETPATSRAAGPHFLPELGSVDPTCDVASELPERIVHDAASGHIDIVGGEPSHCGSAQFTSYSISPGEPKDDIDQQQPIDFLLEHSIHFSDHAENHPQEIINDYRQEPALPGATQNHIAEEYGSFSEAVVNPPLSDQEEQPFEDDKDVPHFSQIESLILEMDLGSFDQDSCISMDVSRYQPEEAKRKILWLEQSAHSYTQKAIASHSAFAIFYGRRLKHYIKKPEVTLGRATDDVSVDIDLAKEGRANKISRRQAIIKMEKDGSFSLKNLGKGPIVVNGKEVSNAHCIKLGPSCLIEIRSMNFIFESNPKVVKQYLINTAKKNQNKSLKFEWSAEGVS</sequence>
<dbReference type="InterPro" id="IPR025999">
    <property type="entry name" value="MCRS_N"/>
</dbReference>
<dbReference type="GO" id="GO:0044545">
    <property type="term" value="C:NSL complex"/>
    <property type="evidence" value="ECO:0007669"/>
    <property type="project" value="TreeGrafter"/>
</dbReference>
<feature type="domain" description="FHA" evidence="2">
    <location>
        <begin position="815"/>
        <end position="871"/>
    </location>
</feature>
<keyword evidence="4" id="KW-1185">Reference proteome</keyword>
<organism evidence="3 4">
    <name type="scientific">Aquilegia coerulea</name>
    <name type="common">Rocky mountain columbine</name>
    <dbReference type="NCBI Taxonomy" id="218851"/>
    <lineage>
        <taxon>Eukaryota</taxon>
        <taxon>Viridiplantae</taxon>
        <taxon>Streptophyta</taxon>
        <taxon>Embryophyta</taxon>
        <taxon>Tracheophyta</taxon>
        <taxon>Spermatophyta</taxon>
        <taxon>Magnoliopsida</taxon>
        <taxon>Ranunculales</taxon>
        <taxon>Ranunculaceae</taxon>
        <taxon>Thalictroideae</taxon>
        <taxon>Aquilegia</taxon>
    </lineage>
</organism>
<reference evidence="3 4" key="1">
    <citation type="submission" date="2017-09" db="EMBL/GenBank/DDBJ databases">
        <title>WGS assembly of Aquilegia coerulea Goldsmith.</title>
        <authorList>
            <person name="Hodges S."/>
            <person name="Kramer E."/>
            <person name="Nordborg M."/>
            <person name="Tomkins J."/>
            <person name="Borevitz J."/>
            <person name="Derieg N."/>
            <person name="Yan J."/>
            <person name="Mihaltcheva S."/>
            <person name="Hayes R.D."/>
            <person name="Rokhsar D."/>
        </authorList>
    </citation>
    <scope>NUCLEOTIDE SEQUENCE [LARGE SCALE GENOMIC DNA]</scope>
    <source>
        <strain evidence="4">cv. Goldsmith</strain>
    </source>
</reference>
<dbReference type="Pfam" id="PF00498">
    <property type="entry name" value="FHA"/>
    <property type="match status" value="1"/>
</dbReference>
<dbReference type="PROSITE" id="PS50006">
    <property type="entry name" value="FHA_DOMAIN"/>
    <property type="match status" value="1"/>
</dbReference>
<evidence type="ECO:0000313" key="3">
    <source>
        <dbReference type="EMBL" id="PIA57099.1"/>
    </source>
</evidence>
<dbReference type="InterPro" id="IPR037912">
    <property type="entry name" value="MCRS1"/>
</dbReference>
<dbReference type="CDD" id="cd22687">
    <property type="entry name" value="FHA_MCRS1"/>
    <property type="match status" value="1"/>
</dbReference>
<dbReference type="GO" id="GO:0002151">
    <property type="term" value="F:G-quadruplex RNA binding"/>
    <property type="evidence" value="ECO:0007669"/>
    <property type="project" value="InterPro"/>
</dbReference>
<name>A0A2G5EMZ1_AQUCA</name>
<accession>A0A2G5EMZ1</accession>
<dbReference type="SMART" id="SM00240">
    <property type="entry name" value="FHA"/>
    <property type="match status" value="1"/>
</dbReference>
<evidence type="ECO:0000313" key="4">
    <source>
        <dbReference type="Proteomes" id="UP000230069"/>
    </source>
</evidence>
<dbReference type="AlphaFoldDB" id="A0A2G5EMZ1"/>
<dbReference type="GO" id="GO:0031011">
    <property type="term" value="C:Ino80 complex"/>
    <property type="evidence" value="ECO:0007669"/>
    <property type="project" value="InterPro"/>
</dbReference>
<dbReference type="Pfam" id="PF13325">
    <property type="entry name" value="MCRS_N"/>
    <property type="match status" value="1"/>
</dbReference>
<proteinExistence type="predicted"/>
<dbReference type="InterPro" id="IPR008984">
    <property type="entry name" value="SMAD_FHA_dom_sf"/>
</dbReference>
<dbReference type="STRING" id="218851.A0A2G5EMZ1"/>
<dbReference type="InParanoid" id="A0A2G5EMZ1"/>